<dbReference type="PRINTS" id="PR00344">
    <property type="entry name" value="BCTRLSENSOR"/>
</dbReference>
<evidence type="ECO:0000256" key="3">
    <source>
        <dbReference type="ARBA" id="ARBA00022553"/>
    </source>
</evidence>
<dbReference type="SMART" id="SM00387">
    <property type="entry name" value="HATPase_c"/>
    <property type="match status" value="1"/>
</dbReference>
<dbReference type="PANTHER" id="PTHR44936:SF10">
    <property type="entry name" value="SENSOR PROTEIN RSTB"/>
    <property type="match status" value="1"/>
</dbReference>
<dbReference type="GO" id="GO:0006355">
    <property type="term" value="P:regulation of DNA-templated transcription"/>
    <property type="evidence" value="ECO:0007669"/>
    <property type="project" value="InterPro"/>
</dbReference>
<keyword evidence="6" id="KW-0418">Kinase</keyword>
<evidence type="ECO:0000256" key="5">
    <source>
        <dbReference type="ARBA" id="ARBA00022741"/>
    </source>
</evidence>
<sequence>MYQDFNIRWKAGTHLGLILLLFIGSLSAIWWFLQTPTHHGILLQAFLIGVFGGGLLIIILLFVAIDRHVVRPLEQMQAEVQSITRGDIDTSITVLDRNDEIGRLSYNLAEMKDQVVSTVKETKKFQQAVEQAGHAVYLTDSDGTIEYVNPAFEEITKYSEDEALGANPRILQSGHHPTTYYEELWDTILSGEVWEEDEFVNRRATGELFFADQTIAPITSKNDEITGFVGVMADRTGERVRDQQAQVLSRVLRHNLRTQLNLIDGYVKQLSQAEAAERSEYVQIIRDHIEEMESISIKAERTVRELQEEVYREPQVVSAAVERVCAKMEEKYPKAVITADLPEFEVNAPVTIESVLEELVENAIEHNDQDTPEVTIRVTQEEEETSQPLIHITVADNGPGIPEDEQAVIEQGEETPLLHGSGLGLWFVHWVVTLAGGEITISQRSPRGTRMNLKLPPESVSSFSRPLSAEEHTAPDPQRDNKTNT</sequence>
<dbReference type="InterPro" id="IPR005467">
    <property type="entry name" value="His_kinase_dom"/>
</dbReference>
<dbReference type="InterPro" id="IPR013767">
    <property type="entry name" value="PAS_fold"/>
</dbReference>
<dbReference type="OrthoDB" id="230688at2157"/>
<dbReference type="NCBIfam" id="TIGR00229">
    <property type="entry name" value="sensory_box"/>
    <property type="match status" value="1"/>
</dbReference>
<dbReference type="InterPro" id="IPR004358">
    <property type="entry name" value="Sig_transdc_His_kin-like_C"/>
</dbReference>
<feature type="transmembrane region" description="Helical" evidence="10">
    <location>
        <begin position="45"/>
        <end position="65"/>
    </location>
</feature>
<comment type="catalytic activity">
    <reaction evidence="1">
        <text>ATP + protein L-histidine = ADP + protein N-phospho-L-histidine.</text>
        <dbReference type="EC" id="2.7.13.3"/>
    </reaction>
</comment>
<feature type="domain" description="HAMP" evidence="14">
    <location>
        <begin position="67"/>
        <end position="120"/>
    </location>
</feature>
<feature type="transmembrane region" description="Helical" evidence="10">
    <location>
        <begin position="12"/>
        <end position="33"/>
    </location>
</feature>
<dbReference type="Gene3D" id="3.30.565.10">
    <property type="entry name" value="Histidine kinase-like ATPase, C-terminal domain"/>
    <property type="match status" value="1"/>
</dbReference>
<dbReference type="Gene3D" id="3.30.450.20">
    <property type="entry name" value="PAS domain"/>
    <property type="match status" value="1"/>
</dbReference>
<dbReference type="SMART" id="SM00091">
    <property type="entry name" value="PAS"/>
    <property type="match status" value="1"/>
</dbReference>
<dbReference type="EMBL" id="FNPC01000015">
    <property type="protein sequence ID" value="SDY92061.1"/>
    <property type="molecule type" value="Genomic_DNA"/>
</dbReference>
<name>A0A1H3NT23_9EURY</name>
<evidence type="ECO:0000259" key="11">
    <source>
        <dbReference type="PROSITE" id="PS50109"/>
    </source>
</evidence>
<dbReference type="AlphaFoldDB" id="A0A1H3NT23"/>
<evidence type="ECO:0000259" key="14">
    <source>
        <dbReference type="PROSITE" id="PS50885"/>
    </source>
</evidence>
<gene>
    <name evidence="15" type="ORF">SAMN05216564_11520</name>
</gene>
<feature type="domain" description="Histidine kinase" evidence="11">
    <location>
        <begin position="251"/>
        <end position="459"/>
    </location>
</feature>
<dbReference type="InterPro" id="IPR035965">
    <property type="entry name" value="PAS-like_dom_sf"/>
</dbReference>
<evidence type="ECO:0000256" key="1">
    <source>
        <dbReference type="ARBA" id="ARBA00000085"/>
    </source>
</evidence>
<feature type="domain" description="PAS" evidence="12">
    <location>
        <begin position="121"/>
        <end position="165"/>
    </location>
</feature>
<dbReference type="CDD" id="cd06225">
    <property type="entry name" value="HAMP"/>
    <property type="match status" value="1"/>
</dbReference>
<dbReference type="CDD" id="cd00130">
    <property type="entry name" value="PAS"/>
    <property type="match status" value="1"/>
</dbReference>
<dbReference type="InterPro" id="IPR000014">
    <property type="entry name" value="PAS"/>
</dbReference>
<dbReference type="PROSITE" id="PS50113">
    <property type="entry name" value="PAC"/>
    <property type="match status" value="1"/>
</dbReference>
<keyword evidence="3" id="KW-0597">Phosphoprotein</keyword>
<feature type="domain" description="PAC" evidence="13">
    <location>
        <begin position="195"/>
        <end position="247"/>
    </location>
</feature>
<keyword evidence="10" id="KW-1133">Transmembrane helix</keyword>
<evidence type="ECO:0000256" key="6">
    <source>
        <dbReference type="ARBA" id="ARBA00022777"/>
    </source>
</evidence>
<dbReference type="InterPro" id="IPR003660">
    <property type="entry name" value="HAMP_dom"/>
</dbReference>
<dbReference type="Pfam" id="PF00672">
    <property type="entry name" value="HAMP"/>
    <property type="match status" value="1"/>
</dbReference>
<dbReference type="InterPro" id="IPR050980">
    <property type="entry name" value="2C_sensor_his_kinase"/>
</dbReference>
<dbReference type="GO" id="GO:0016020">
    <property type="term" value="C:membrane"/>
    <property type="evidence" value="ECO:0007669"/>
    <property type="project" value="InterPro"/>
</dbReference>
<dbReference type="SUPFAM" id="SSF55785">
    <property type="entry name" value="PYP-like sensor domain (PAS domain)"/>
    <property type="match status" value="1"/>
</dbReference>
<evidence type="ECO:0000256" key="8">
    <source>
        <dbReference type="ARBA" id="ARBA00023224"/>
    </source>
</evidence>
<dbReference type="GO" id="GO:0007165">
    <property type="term" value="P:signal transduction"/>
    <property type="evidence" value="ECO:0007669"/>
    <property type="project" value="UniProtKB-KW"/>
</dbReference>
<keyword evidence="4" id="KW-0808">Transferase</keyword>
<reference evidence="16" key="1">
    <citation type="submission" date="2016-10" db="EMBL/GenBank/DDBJ databases">
        <authorList>
            <person name="Varghese N."/>
            <person name="Submissions S."/>
        </authorList>
    </citation>
    <scope>NUCLEOTIDE SEQUENCE [LARGE SCALE GENOMIC DNA]</scope>
    <source>
        <strain evidence="16">DC30,IBRC 10041,KCTC 4046</strain>
    </source>
</reference>
<keyword evidence="16" id="KW-1185">Reference proteome</keyword>
<dbReference type="GO" id="GO:0004673">
    <property type="term" value="F:protein histidine kinase activity"/>
    <property type="evidence" value="ECO:0007669"/>
    <property type="project" value="UniProtKB-EC"/>
</dbReference>
<proteinExistence type="predicted"/>
<dbReference type="Pfam" id="PF02518">
    <property type="entry name" value="HATPase_c"/>
    <property type="match status" value="1"/>
</dbReference>
<dbReference type="Pfam" id="PF00989">
    <property type="entry name" value="PAS"/>
    <property type="match status" value="1"/>
</dbReference>
<evidence type="ECO:0000256" key="10">
    <source>
        <dbReference type="SAM" id="Phobius"/>
    </source>
</evidence>
<protein>
    <recommendedName>
        <fullName evidence="2">histidine kinase</fullName>
        <ecNumber evidence="2">2.7.13.3</ecNumber>
    </recommendedName>
</protein>
<keyword evidence="7" id="KW-0067">ATP-binding</keyword>
<feature type="compositionally biased region" description="Basic and acidic residues" evidence="9">
    <location>
        <begin position="468"/>
        <end position="485"/>
    </location>
</feature>
<dbReference type="EC" id="2.7.13.3" evidence="2"/>
<evidence type="ECO:0000313" key="16">
    <source>
        <dbReference type="Proteomes" id="UP000199079"/>
    </source>
</evidence>
<keyword evidence="8" id="KW-0807">Transducer</keyword>
<accession>A0A1H3NT23</accession>
<dbReference type="PANTHER" id="PTHR44936">
    <property type="entry name" value="SENSOR PROTEIN CREC"/>
    <property type="match status" value="1"/>
</dbReference>
<dbReference type="SMART" id="SM00304">
    <property type="entry name" value="HAMP"/>
    <property type="match status" value="1"/>
</dbReference>
<dbReference type="SUPFAM" id="SSF158472">
    <property type="entry name" value="HAMP domain-like"/>
    <property type="match status" value="1"/>
</dbReference>
<dbReference type="PROSITE" id="PS50112">
    <property type="entry name" value="PAS"/>
    <property type="match status" value="1"/>
</dbReference>
<evidence type="ECO:0000256" key="9">
    <source>
        <dbReference type="SAM" id="MobiDB-lite"/>
    </source>
</evidence>
<evidence type="ECO:0000256" key="4">
    <source>
        <dbReference type="ARBA" id="ARBA00022679"/>
    </source>
</evidence>
<dbReference type="GO" id="GO:0005524">
    <property type="term" value="F:ATP binding"/>
    <property type="evidence" value="ECO:0007669"/>
    <property type="project" value="UniProtKB-KW"/>
</dbReference>
<organism evidence="15 16">
    <name type="scientific">Halopenitus persicus</name>
    <dbReference type="NCBI Taxonomy" id="1048396"/>
    <lineage>
        <taxon>Archaea</taxon>
        <taxon>Methanobacteriati</taxon>
        <taxon>Methanobacteriota</taxon>
        <taxon>Stenosarchaea group</taxon>
        <taxon>Halobacteria</taxon>
        <taxon>Halobacteriales</taxon>
        <taxon>Haloferacaceae</taxon>
        <taxon>Halopenitus</taxon>
    </lineage>
</organism>
<evidence type="ECO:0000259" key="12">
    <source>
        <dbReference type="PROSITE" id="PS50112"/>
    </source>
</evidence>
<evidence type="ECO:0000256" key="2">
    <source>
        <dbReference type="ARBA" id="ARBA00012438"/>
    </source>
</evidence>
<dbReference type="InterPro" id="IPR000700">
    <property type="entry name" value="PAS-assoc_C"/>
</dbReference>
<dbReference type="InterPro" id="IPR003594">
    <property type="entry name" value="HATPase_dom"/>
</dbReference>
<keyword evidence="5" id="KW-0547">Nucleotide-binding</keyword>
<keyword evidence="10" id="KW-0812">Transmembrane</keyword>
<dbReference type="InterPro" id="IPR036890">
    <property type="entry name" value="HATPase_C_sf"/>
</dbReference>
<keyword evidence="10" id="KW-0472">Membrane</keyword>
<feature type="region of interest" description="Disordered" evidence="9">
    <location>
        <begin position="448"/>
        <end position="485"/>
    </location>
</feature>
<evidence type="ECO:0000256" key="7">
    <source>
        <dbReference type="ARBA" id="ARBA00022840"/>
    </source>
</evidence>
<dbReference type="PROSITE" id="PS50885">
    <property type="entry name" value="HAMP"/>
    <property type="match status" value="1"/>
</dbReference>
<dbReference type="RefSeq" id="WP_092735186.1">
    <property type="nucleotide sequence ID" value="NZ_FNPC01000015.1"/>
</dbReference>
<dbReference type="Proteomes" id="UP000199079">
    <property type="component" value="Unassembled WGS sequence"/>
</dbReference>
<dbReference type="SUPFAM" id="SSF55874">
    <property type="entry name" value="ATPase domain of HSP90 chaperone/DNA topoisomerase II/histidine kinase"/>
    <property type="match status" value="1"/>
</dbReference>
<dbReference type="CDD" id="cd00075">
    <property type="entry name" value="HATPase"/>
    <property type="match status" value="1"/>
</dbReference>
<evidence type="ECO:0000259" key="13">
    <source>
        <dbReference type="PROSITE" id="PS50113"/>
    </source>
</evidence>
<dbReference type="Gene3D" id="6.10.340.10">
    <property type="match status" value="1"/>
</dbReference>
<dbReference type="PROSITE" id="PS50109">
    <property type="entry name" value="HIS_KIN"/>
    <property type="match status" value="1"/>
</dbReference>
<evidence type="ECO:0000313" key="15">
    <source>
        <dbReference type="EMBL" id="SDY92061.1"/>
    </source>
</evidence>